<dbReference type="RefSeq" id="WP_220230285.1">
    <property type="nucleotide sequence ID" value="NZ_JAICBX010000004.1"/>
</dbReference>
<proteinExistence type="predicted"/>
<dbReference type="InterPro" id="IPR035709">
    <property type="entry name" value="YoaB-like"/>
</dbReference>
<protein>
    <submittedName>
        <fullName evidence="1">RidA family protein</fullName>
    </submittedName>
</protein>
<dbReference type="InterPro" id="IPR035959">
    <property type="entry name" value="RutC-like_sf"/>
</dbReference>
<dbReference type="EMBL" id="JAICBX010000004">
    <property type="protein sequence ID" value="MBW8639564.1"/>
    <property type="molecule type" value="Genomic_DNA"/>
</dbReference>
<gene>
    <name evidence="1" type="ORF">K1W69_20395</name>
</gene>
<sequence length="117" mass="12466">MSDIKRIDVGARMSQAVVHGNTVYTAGQVALRAPGASVAEQTKDILARIDELLAEAGTSKEKLLIATIWLSDMAGFNEMNEVWDAWVVPGATPGRACVESKLAAPQFTVEIQVIAAL</sequence>
<dbReference type="PANTHER" id="PTHR47328:SF1">
    <property type="entry name" value="RUTC FAMILY PROTEIN YOAB"/>
    <property type="match status" value="1"/>
</dbReference>
<accession>A0AAE3D2A1</accession>
<keyword evidence="2" id="KW-1185">Reference proteome</keyword>
<dbReference type="PANTHER" id="PTHR47328">
    <property type="match status" value="1"/>
</dbReference>
<dbReference type="Proteomes" id="UP001196509">
    <property type="component" value="Unassembled WGS sequence"/>
</dbReference>
<evidence type="ECO:0000313" key="1">
    <source>
        <dbReference type="EMBL" id="MBW8639564.1"/>
    </source>
</evidence>
<dbReference type="AlphaFoldDB" id="A0AAE3D2A1"/>
<evidence type="ECO:0000313" key="2">
    <source>
        <dbReference type="Proteomes" id="UP001196509"/>
    </source>
</evidence>
<organism evidence="1 2">
    <name type="scientific">Flavimaribacter sediminis</name>
    <dbReference type="NCBI Taxonomy" id="2865987"/>
    <lineage>
        <taxon>Bacteria</taxon>
        <taxon>Pseudomonadati</taxon>
        <taxon>Pseudomonadota</taxon>
        <taxon>Alphaproteobacteria</taxon>
        <taxon>Hyphomicrobiales</taxon>
        <taxon>Rhizobiaceae</taxon>
        <taxon>Flavimaribacter</taxon>
    </lineage>
</organism>
<dbReference type="Gene3D" id="3.30.1330.40">
    <property type="entry name" value="RutC-like"/>
    <property type="match status" value="1"/>
</dbReference>
<dbReference type="SUPFAM" id="SSF55298">
    <property type="entry name" value="YjgF-like"/>
    <property type="match status" value="1"/>
</dbReference>
<comment type="caution">
    <text evidence="1">The sequence shown here is derived from an EMBL/GenBank/DDBJ whole genome shotgun (WGS) entry which is preliminary data.</text>
</comment>
<reference evidence="1" key="1">
    <citation type="submission" date="2021-08" db="EMBL/GenBank/DDBJ databases">
        <title>Hoeflea bacterium WL0058 sp. nov., isolated from the sediment.</title>
        <authorList>
            <person name="Wang L."/>
            <person name="Zhang D."/>
        </authorList>
    </citation>
    <scope>NUCLEOTIDE SEQUENCE</scope>
    <source>
        <strain evidence="1">WL0058</strain>
    </source>
</reference>
<dbReference type="InterPro" id="IPR006175">
    <property type="entry name" value="YjgF/YER057c/UK114"/>
</dbReference>
<dbReference type="CDD" id="cd06150">
    <property type="entry name" value="YjgF_YER057c_UK114_like_2"/>
    <property type="match status" value="1"/>
</dbReference>
<dbReference type="Pfam" id="PF01042">
    <property type="entry name" value="Ribonuc_L-PSP"/>
    <property type="match status" value="1"/>
</dbReference>
<name>A0AAE3D2A1_9HYPH</name>